<evidence type="ECO:0000256" key="3">
    <source>
        <dbReference type="ARBA" id="ARBA00022989"/>
    </source>
</evidence>
<keyword evidence="8" id="KW-1185">Reference proteome</keyword>
<sequence length="297" mass="33812">ILCNLIGLFGILSNIVNALVFYKQRFTEAITTSLFALSLSDLCQLVMMILVSNFHIPMLALRSHFTLFLNRLTYYYCGVLRICFSRISIWITVLITLERCVCILLPLKVRVMFTPKRVAVAIAVISTLTLITSTPVFASVRVVKATNPRTNVTFNTFVNTEWAESMKDVSVVTMLCTQVFSLCVILVCNILLLLGLKKRRKIWVPGERSLASRHTSNPITDVTSVRTSGTSVALRKCIYVFNPPPPPRHSRYKALSDVVWSFLYVLEALNTSMNIFVYYKMSTRYRDTLRRMLAKVK</sequence>
<name>A0A433TT64_ELYCH</name>
<feature type="non-terminal residue" evidence="7">
    <location>
        <position position="297"/>
    </location>
</feature>
<keyword evidence="2 5" id="KW-0812">Transmembrane</keyword>
<feature type="transmembrane region" description="Helical" evidence="5">
    <location>
        <begin position="118"/>
        <end position="138"/>
    </location>
</feature>
<evidence type="ECO:0000256" key="5">
    <source>
        <dbReference type="SAM" id="Phobius"/>
    </source>
</evidence>
<proteinExistence type="predicted"/>
<comment type="subcellular location">
    <subcellularLocation>
        <location evidence="1">Membrane</location>
    </subcellularLocation>
</comment>
<feature type="transmembrane region" description="Helical" evidence="5">
    <location>
        <begin position="171"/>
        <end position="194"/>
    </location>
</feature>
<feature type="transmembrane region" description="Helical" evidence="5">
    <location>
        <begin position="73"/>
        <end position="97"/>
    </location>
</feature>
<gene>
    <name evidence="7" type="ORF">EGW08_007496</name>
</gene>
<organism evidence="7 8">
    <name type="scientific">Elysia chlorotica</name>
    <name type="common">Eastern emerald elysia</name>
    <name type="synonym">Sea slug</name>
    <dbReference type="NCBI Taxonomy" id="188477"/>
    <lineage>
        <taxon>Eukaryota</taxon>
        <taxon>Metazoa</taxon>
        <taxon>Spiralia</taxon>
        <taxon>Lophotrochozoa</taxon>
        <taxon>Mollusca</taxon>
        <taxon>Gastropoda</taxon>
        <taxon>Heterobranchia</taxon>
        <taxon>Euthyneura</taxon>
        <taxon>Panpulmonata</taxon>
        <taxon>Sacoglossa</taxon>
        <taxon>Placobranchoidea</taxon>
        <taxon>Plakobranchidae</taxon>
        <taxon>Elysia</taxon>
    </lineage>
</organism>
<dbReference type="EMBL" id="RQTK01000194">
    <property type="protein sequence ID" value="RUS84754.1"/>
    <property type="molecule type" value="Genomic_DNA"/>
</dbReference>
<protein>
    <recommendedName>
        <fullName evidence="6">G-protein coupled receptors family 1 profile domain-containing protein</fullName>
    </recommendedName>
</protein>
<dbReference type="STRING" id="188477.A0A433TT64"/>
<feature type="transmembrane region" description="Helical" evidence="5">
    <location>
        <begin position="6"/>
        <end position="22"/>
    </location>
</feature>
<dbReference type="Gene3D" id="1.20.1070.10">
    <property type="entry name" value="Rhodopsin 7-helix transmembrane proteins"/>
    <property type="match status" value="1"/>
</dbReference>
<dbReference type="AlphaFoldDB" id="A0A433TT64"/>
<evidence type="ECO:0000313" key="7">
    <source>
        <dbReference type="EMBL" id="RUS84754.1"/>
    </source>
</evidence>
<dbReference type="GO" id="GO:0016020">
    <property type="term" value="C:membrane"/>
    <property type="evidence" value="ECO:0007669"/>
    <property type="project" value="UniProtKB-SubCell"/>
</dbReference>
<accession>A0A433TT64</accession>
<dbReference type="PROSITE" id="PS50262">
    <property type="entry name" value="G_PROTEIN_RECEP_F1_2"/>
    <property type="match status" value="1"/>
</dbReference>
<feature type="non-terminal residue" evidence="7">
    <location>
        <position position="1"/>
    </location>
</feature>
<evidence type="ECO:0000256" key="2">
    <source>
        <dbReference type="ARBA" id="ARBA00022692"/>
    </source>
</evidence>
<dbReference type="PANTHER" id="PTHR46641:SF18">
    <property type="entry name" value="G-PROTEIN COUPLED RECEPTORS FAMILY 1 PROFILE DOMAIN-CONTAINING PROTEIN"/>
    <property type="match status" value="1"/>
</dbReference>
<dbReference type="PANTHER" id="PTHR46641">
    <property type="entry name" value="FMRFAMIDE RECEPTOR-RELATED"/>
    <property type="match status" value="1"/>
</dbReference>
<evidence type="ECO:0000259" key="6">
    <source>
        <dbReference type="PROSITE" id="PS50262"/>
    </source>
</evidence>
<comment type="caution">
    <text evidence="7">The sequence shown here is derived from an EMBL/GenBank/DDBJ whole genome shotgun (WGS) entry which is preliminary data.</text>
</comment>
<dbReference type="InterPro" id="IPR019427">
    <property type="entry name" value="7TM_GPCR_serpentine_rcpt_Srw"/>
</dbReference>
<dbReference type="Pfam" id="PF10324">
    <property type="entry name" value="7TM_GPCR_Srw"/>
    <property type="match status" value="1"/>
</dbReference>
<feature type="transmembrane region" description="Helical" evidence="5">
    <location>
        <begin position="34"/>
        <end position="53"/>
    </location>
</feature>
<dbReference type="OrthoDB" id="6206678at2759"/>
<dbReference type="InterPro" id="IPR052954">
    <property type="entry name" value="GPCR-Ligand_Int"/>
</dbReference>
<keyword evidence="3 5" id="KW-1133">Transmembrane helix</keyword>
<evidence type="ECO:0000313" key="8">
    <source>
        <dbReference type="Proteomes" id="UP000271974"/>
    </source>
</evidence>
<reference evidence="7 8" key="1">
    <citation type="submission" date="2019-01" db="EMBL/GenBank/DDBJ databases">
        <title>A draft genome assembly of the solar-powered sea slug Elysia chlorotica.</title>
        <authorList>
            <person name="Cai H."/>
            <person name="Li Q."/>
            <person name="Fang X."/>
            <person name="Li J."/>
            <person name="Curtis N.E."/>
            <person name="Altenburger A."/>
            <person name="Shibata T."/>
            <person name="Feng M."/>
            <person name="Maeda T."/>
            <person name="Schwartz J.A."/>
            <person name="Shigenobu S."/>
            <person name="Lundholm N."/>
            <person name="Nishiyama T."/>
            <person name="Yang H."/>
            <person name="Hasebe M."/>
            <person name="Li S."/>
            <person name="Pierce S.K."/>
            <person name="Wang J."/>
        </authorList>
    </citation>
    <scope>NUCLEOTIDE SEQUENCE [LARGE SCALE GENOMIC DNA]</scope>
    <source>
        <strain evidence="7">EC2010</strain>
        <tissue evidence="7">Whole organism of an adult</tissue>
    </source>
</reference>
<dbReference type="SUPFAM" id="SSF81321">
    <property type="entry name" value="Family A G protein-coupled receptor-like"/>
    <property type="match status" value="1"/>
</dbReference>
<feature type="domain" description="G-protein coupled receptors family 1 profile" evidence="6">
    <location>
        <begin position="13"/>
        <end position="278"/>
    </location>
</feature>
<dbReference type="GO" id="GO:0008528">
    <property type="term" value="F:G protein-coupled peptide receptor activity"/>
    <property type="evidence" value="ECO:0007669"/>
    <property type="project" value="InterPro"/>
</dbReference>
<keyword evidence="4 5" id="KW-0472">Membrane</keyword>
<evidence type="ECO:0000256" key="1">
    <source>
        <dbReference type="ARBA" id="ARBA00004370"/>
    </source>
</evidence>
<dbReference type="Proteomes" id="UP000271974">
    <property type="component" value="Unassembled WGS sequence"/>
</dbReference>
<dbReference type="InterPro" id="IPR017452">
    <property type="entry name" value="GPCR_Rhodpsn_7TM"/>
</dbReference>
<evidence type="ECO:0000256" key="4">
    <source>
        <dbReference type="ARBA" id="ARBA00023136"/>
    </source>
</evidence>